<evidence type="ECO:0000256" key="7">
    <source>
        <dbReference type="ARBA" id="ARBA00022777"/>
    </source>
</evidence>
<evidence type="ECO:0000256" key="12">
    <source>
        <dbReference type="ARBA" id="ARBA00033413"/>
    </source>
</evidence>
<evidence type="ECO:0000256" key="11">
    <source>
        <dbReference type="ARBA" id="ARBA00029766"/>
    </source>
</evidence>
<evidence type="ECO:0000256" key="1">
    <source>
        <dbReference type="ARBA" id="ARBA00005051"/>
    </source>
</evidence>
<comment type="similarity">
    <text evidence="2">Belongs to the HPPK family.</text>
</comment>
<dbReference type="InterPro" id="IPR000550">
    <property type="entry name" value="Hppk"/>
</dbReference>
<evidence type="ECO:0000313" key="14">
    <source>
        <dbReference type="EMBL" id="AOU98549.1"/>
    </source>
</evidence>
<keyword evidence="9" id="KW-0289">Folate biosynthesis</keyword>
<dbReference type="EMBL" id="CP017415">
    <property type="protein sequence ID" value="AOU98549.1"/>
    <property type="molecule type" value="Genomic_DNA"/>
</dbReference>
<dbReference type="InterPro" id="IPR035907">
    <property type="entry name" value="Hppk_sf"/>
</dbReference>
<evidence type="ECO:0000256" key="4">
    <source>
        <dbReference type="ARBA" id="ARBA00016218"/>
    </source>
</evidence>
<dbReference type="PANTHER" id="PTHR43071:SF1">
    <property type="entry name" value="2-AMINO-4-HYDROXY-6-HYDROXYMETHYLDIHYDROPTERIDINE PYROPHOSPHOKINASE"/>
    <property type="match status" value="1"/>
</dbReference>
<dbReference type="PANTHER" id="PTHR43071">
    <property type="entry name" value="2-AMINO-4-HYDROXY-6-HYDROXYMETHYLDIHYDROPTERIDINE PYROPHOSPHOKINASE"/>
    <property type="match status" value="1"/>
</dbReference>
<reference evidence="15" key="1">
    <citation type="submission" date="2016-09" db="EMBL/GenBank/DDBJ databases">
        <title>Acidihalobacter prosperus F5.</title>
        <authorList>
            <person name="Khaleque H.N."/>
            <person name="Ramsay J.P."/>
            <person name="Kaksonen A.H."/>
            <person name="Boxall N.J."/>
            <person name="Watkin E.L.J."/>
        </authorList>
    </citation>
    <scope>NUCLEOTIDE SEQUENCE [LARGE SCALE GENOMIC DNA]</scope>
    <source>
        <strain evidence="15">F5</strain>
    </source>
</reference>
<evidence type="ECO:0000256" key="6">
    <source>
        <dbReference type="ARBA" id="ARBA00022741"/>
    </source>
</evidence>
<dbReference type="PROSITE" id="PS00794">
    <property type="entry name" value="HPPK"/>
    <property type="match status" value="1"/>
</dbReference>
<dbReference type="RefSeq" id="WP_070078909.1">
    <property type="nucleotide sequence ID" value="NZ_CP017415.1"/>
</dbReference>
<evidence type="ECO:0000256" key="5">
    <source>
        <dbReference type="ARBA" id="ARBA00022679"/>
    </source>
</evidence>
<feature type="domain" description="7,8-dihydro-6-hydroxymethylpterin-pyrophosphokinase" evidence="13">
    <location>
        <begin position="92"/>
        <end position="103"/>
    </location>
</feature>
<name>A0A1D8IQ18_9GAMM</name>
<comment type="pathway">
    <text evidence="1">Cofactor biosynthesis; tetrahydrofolate biosynthesis; 2-amino-4-hydroxy-6-hydroxymethyl-7,8-dihydropteridine diphosphate from 7,8-dihydroneopterin triphosphate: step 4/4.</text>
</comment>
<dbReference type="GO" id="GO:0005524">
    <property type="term" value="F:ATP binding"/>
    <property type="evidence" value="ECO:0007669"/>
    <property type="project" value="UniProtKB-KW"/>
</dbReference>
<dbReference type="GO" id="GO:0046654">
    <property type="term" value="P:tetrahydrofolate biosynthetic process"/>
    <property type="evidence" value="ECO:0007669"/>
    <property type="project" value="UniProtKB-UniPathway"/>
</dbReference>
<dbReference type="NCBIfam" id="TIGR01498">
    <property type="entry name" value="folK"/>
    <property type="match status" value="1"/>
</dbReference>
<evidence type="ECO:0000256" key="2">
    <source>
        <dbReference type="ARBA" id="ARBA00005810"/>
    </source>
</evidence>
<dbReference type="AlphaFoldDB" id="A0A1D8IQ18"/>
<dbReference type="GO" id="GO:0016301">
    <property type="term" value="F:kinase activity"/>
    <property type="evidence" value="ECO:0007669"/>
    <property type="project" value="UniProtKB-KW"/>
</dbReference>
<dbReference type="EC" id="2.7.6.3" evidence="3"/>
<dbReference type="UniPathway" id="UPA00077">
    <property type="reaction ID" value="UER00155"/>
</dbReference>
<dbReference type="GO" id="GO:0003848">
    <property type="term" value="F:2-amino-4-hydroxy-6-hydroxymethyldihydropteridine diphosphokinase activity"/>
    <property type="evidence" value="ECO:0007669"/>
    <property type="project" value="UniProtKB-EC"/>
</dbReference>
<accession>A0A1D8IQ18</accession>
<evidence type="ECO:0000256" key="10">
    <source>
        <dbReference type="ARBA" id="ARBA00029409"/>
    </source>
</evidence>
<protein>
    <recommendedName>
        <fullName evidence="4">2-amino-4-hydroxy-6-hydroxymethyldihydropteridine pyrophosphokinase</fullName>
        <ecNumber evidence="3">2.7.6.3</ecNumber>
    </recommendedName>
    <alternativeName>
        <fullName evidence="11">6-hydroxymethyl-7,8-dihydropterin pyrophosphokinase</fullName>
    </alternativeName>
    <alternativeName>
        <fullName evidence="12">7,8-dihydro-6-hydroxymethylpterin-pyrophosphokinase</fullName>
    </alternativeName>
</protein>
<dbReference type="Gene3D" id="3.30.70.560">
    <property type="entry name" value="7,8-Dihydro-6-hydroxymethylpterin-pyrophosphokinase HPPK"/>
    <property type="match status" value="1"/>
</dbReference>
<keyword evidence="5" id="KW-0808">Transferase</keyword>
<dbReference type="Proteomes" id="UP000095401">
    <property type="component" value="Chromosome"/>
</dbReference>
<evidence type="ECO:0000259" key="13">
    <source>
        <dbReference type="PROSITE" id="PS00794"/>
    </source>
</evidence>
<gene>
    <name evidence="14" type="ORF">BI364_11810</name>
</gene>
<proteinExistence type="inferred from homology"/>
<evidence type="ECO:0000313" key="15">
    <source>
        <dbReference type="Proteomes" id="UP000095401"/>
    </source>
</evidence>
<dbReference type="GO" id="GO:0046656">
    <property type="term" value="P:folic acid biosynthetic process"/>
    <property type="evidence" value="ECO:0007669"/>
    <property type="project" value="UniProtKB-KW"/>
</dbReference>
<evidence type="ECO:0000256" key="8">
    <source>
        <dbReference type="ARBA" id="ARBA00022840"/>
    </source>
</evidence>
<dbReference type="CDD" id="cd00483">
    <property type="entry name" value="HPPK"/>
    <property type="match status" value="1"/>
</dbReference>
<evidence type="ECO:0000256" key="3">
    <source>
        <dbReference type="ARBA" id="ARBA00013253"/>
    </source>
</evidence>
<comment type="function">
    <text evidence="10">Catalyzes the transfer of pyrophosphate from adenosine triphosphate (ATP) to 6-hydroxymethyl-7,8-dihydropterin, an enzymatic step in folate biosynthesis pathway.</text>
</comment>
<keyword evidence="15" id="KW-1185">Reference proteome</keyword>
<dbReference type="Pfam" id="PF01288">
    <property type="entry name" value="HPPK"/>
    <property type="match status" value="1"/>
</dbReference>
<organism evidence="14 15">
    <name type="scientific">Acidihalobacter yilgarnensis</name>
    <dbReference type="NCBI Taxonomy" id="2819280"/>
    <lineage>
        <taxon>Bacteria</taxon>
        <taxon>Pseudomonadati</taxon>
        <taxon>Pseudomonadota</taxon>
        <taxon>Gammaproteobacteria</taxon>
        <taxon>Chromatiales</taxon>
        <taxon>Ectothiorhodospiraceae</taxon>
        <taxon>Acidihalobacter</taxon>
    </lineage>
</organism>
<dbReference type="SUPFAM" id="SSF55083">
    <property type="entry name" value="6-hydroxymethyl-7,8-dihydropterin pyrophosphokinase, HPPK"/>
    <property type="match status" value="1"/>
</dbReference>
<dbReference type="KEGG" id="aprs:BI364_11810"/>
<keyword evidence="7 14" id="KW-0418">Kinase</keyword>
<sequence length="167" mass="18211">MPECCPAYVALGSNLDDPKSQIERAIMALDAIPQTRLLQRSCLYINPPIGPQDQPDFINAVARLDTALAPLDLLDALQAIEADQGRVRSGEHWGPRTLDLDLLLHGDRTLAIPRLTLPHPGMHERDFVLYPLAEIAPWLVIPGLGSLDALIACCPSRGLLPLDRSDG</sequence>
<keyword evidence="8" id="KW-0067">ATP-binding</keyword>
<evidence type="ECO:0000256" key="9">
    <source>
        <dbReference type="ARBA" id="ARBA00022909"/>
    </source>
</evidence>
<keyword evidence="6" id="KW-0547">Nucleotide-binding</keyword>